<protein>
    <recommendedName>
        <fullName evidence="8">RDD domain-containing protein</fullName>
    </recommendedName>
</protein>
<evidence type="ECO:0000256" key="1">
    <source>
        <dbReference type="ARBA" id="ARBA00004651"/>
    </source>
</evidence>
<comment type="subcellular location">
    <subcellularLocation>
        <location evidence="1">Cell membrane</location>
        <topology evidence="1">Multi-pass membrane protein</topology>
    </subcellularLocation>
</comment>
<evidence type="ECO:0000256" key="6">
    <source>
        <dbReference type="SAM" id="MobiDB-lite"/>
    </source>
</evidence>
<name>H0E9H7_9ACTN</name>
<dbReference type="Proteomes" id="UP000005143">
    <property type="component" value="Unassembled WGS sequence"/>
</dbReference>
<keyword evidence="3 7" id="KW-0812">Transmembrane</keyword>
<evidence type="ECO:0000313" key="10">
    <source>
        <dbReference type="Proteomes" id="UP000005143"/>
    </source>
</evidence>
<dbReference type="RefSeq" id="WP_007577638.1">
    <property type="nucleotide sequence ID" value="NZ_AGUD01000261.1"/>
</dbReference>
<dbReference type="GO" id="GO:0005886">
    <property type="term" value="C:plasma membrane"/>
    <property type="evidence" value="ECO:0007669"/>
    <property type="project" value="UniProtKB-SubCell"/>
</dbReference>
<dbReference type="Pfam" id="PF06271">
    <property type="entry name" value="RDD"/>
    <property type="match status" value="1"/>
</dbReference>
<gene>
    <name evidence="9" type="ORF">PAI11_34960</name>
</gene>
<evidence type="ECO:0000256" key="4">
    <source>
        <dbReference type="ARBA" id="ARBA00022989"/>
    </source>
</evidence>
<comment type="caution">
    <text evidence="9">The sequence shown here is derived from an EMBL/GenBank/DDBJ whole genome shotgun (WGS) entry which is preliminary data.</text>
</comment>
<feature type="transmembrane region" description="Helical" evidence="7">
    <location>
        <begin position="130"/>
        <end position="150"/>
    </location>
</feature>
<dbReference type="PANTHER" id="PTHR36115:SF6">
    <property type="entry name" value="PROLINE-RICH ANTIGEN HOMOLOG"/>
    <property type="match status" value="1"/>
</dbReference>
<evidence type="ECO:0000256" key="3">
    <source>
        <dbReference type="ARBA" id="ARBA00022692"/>
    </source>
</evidence>
<feature type="region of interest" description="Disordered" evidence="6">
    <location>
        <begin position="1"/>
        <end position="69"/>
    </location>
</feature>
<feature type="compositionally biased region" description="Basic and acidic residues" evidence="6">
    <location>
        <begin position="1"/>
        <end position="20"/>
    </location>
</feature>
<keyword evidence="10" id="KW-1185">Reference proteome</keyword>
<proteinExistence type="predicted"/>
<keyword evidence="2" id="KW-1003">Cell membrane</keyword>
<evidence type="ECO:0000313" key="9">
    <source>
        <dbReference type="EMBL" id="EHN09669.1"/>
    </source>
</evidence>
<keyword evidence="5 7" id="KW-0472">Membrane</keyword>
<evidence type="ECO:0000256" key="2">
    <source>
        <dbReference type="ARBA" id="ARBA00022475"/>
    </source>
</evidence>
<dbReference type="AlphaFoldDB" id="H0E9H7"/>
<dbReference type="InterPro" id="IPR051791">
    <property type="entry name" value="Pra-immunoreactive"/>
</dbReference>
<feature type="transmembrane region" description="Helical" evidence="7">
    <location>
        <begin position="81"/>
        <end position="102"/>
    </location>
</feature>
<feature type="domain" description="RDD" evidence="8">
    <location>
        <begin position="75"/>
        <end position="224"/>
    </location>
</feature>
<dbReference type="EMBL" id="AGUD01000261">
    <property type="protein sequence ID" value="EHN09669.1"/>
    <property type="molecule type" value="Genomic_DNA"/>
</dbReference>
<accession>H0E9H7</accession>
<dbReference type="OrthoDB" id="5244233at2"/>
<evidence type="ECO:0000256" key="7">
    <source>
        <dbReference type="SAM" id="Phobius"/>
    </source>
</evidence>
<evidence type="ECO:0000259" key="8">
    <source>
        <dbReference type="Pfam" id="PF06271"/>
    </source>
</evidence>
<dbReference type="PANTHER" id="PTHR36115">
    <property type="entry name" value="PROLINE-RICH ANTIGEN HOMOLOG-RELATED"/>
    <property type="match status" value="1"/>
</dbReference>
<reference evidence="9 10" key="1">
    <citation type="journal article" date="2013" name="Biodegradation">
        <title>Quantitative proteomic analysis of ibuprofen-degrading Patulibacter sp. strain I11.</title>
        <authorList>
            <person name="Almeida B."/>
            <person name="Kjeldal H."/>
            <person name="Lolas I."/>
            <person name="Knudsen A.D."/>
            <person name="Carvalho G."/>
            <person name="Nielsen K.L."/>
            <person name="Barreto Crespo M.T."/>
            <person name="Stensballe A."/>
            <person name="Nielsen J.L."/>
        </authorList>
    </citation>
    <scope>NUCLEOTIDE SEQUENCE [LARGE SCALE GENOMIC DNA]</scope>
    <source>
        <strain evidence="9 10">I11</strain>
    </source>
</reference>
<organism evidence="9 10">
    <name type="scientific">Patulibacter medicamentivorans</name>
    <dbReference type="NCBI Taxonomy" id="1097667"/>
    <lineage>
        <taxon>Bacteria</taxon>
        <taxon>Bacillati</taxon>
        <taxon>Actinomycetota</taxon>
        <taxon>Thermoleophilia</taxon>
        <taxon>Solirubrobacterales</taxon>
        <taxon>Patulibacteraceae</taxon>
        <taxon>Patulibacter</taxon>
    </lineage>
</organism>
<sequence>MTGSDPHDHERPAAATDERPGGSVADVGDRPVAPPPPDDVQDGPGGEDLPGGEDRPTPPAAGPQHPIGPGGALLAPWRARVLAALIDSIITGILALGLGYAAEGLTGENVVVIGENRQDVTGLETVWNDIGFGLAATLLATALYVVPMLTRTNGLTIGRRVAHTRLIRADQQPIELWFATTREVLLKGIGIAVLAAIPLLGPLVVFADYLWPLRDPQRRALHDYPLDTRTIWTR</sequence>
<dbReference type="InterPro" id="IPR010432">
    <property type="entry name" value="RDD"/>
</dbReference>
<evidence type="ECO:0000256" key="5">
    <source>
        <dbReference type="ARBA" id="ARBA00023136"/>
    </source>
</evidence>
<keyword evidence="4 7" id="KW-1133">Transmembrane helix</keyword>
<feature type="transmembrane region" description="Helical" evidence="7">
    <location>
        <begin position="184"/>
        <end position="207"/>
    </location>
</feature>